<dbReference type="RefSeq" id="XP_056556386.1">
    <property type="nucleotide sequence ID" value="XM_056697861.1"/>
</dbReference>
<dbReference type="EMBL" id="JAPZBS010000004">
    <property type="protein sequence ID" value="KAJ5377523.1"/>
    <property type="molecule type" value="Genomic_DNA"/>
</dbReference>
<gene>
    <name evidence="2" type="ORF">N7496_004932</name>
</gene>
<reference evidence="2" key="1">
    <citation type="submission" date="2022-11" db="EMBL/GenBank/DDBJ databases">
        <authorList>
            <person name="Petersen C."/>
        </authorList>
    </citation>
    <scope>NUCLEOTIDE SEQUENCE</scope>
    <source>
        <strain evidence="2">IBT 29864</strain>
    </source>
</reference>
<feature type="region of interest" description="Disordered" evidence="1">
    <location>
        <begin position="153"/>
        <end position="177"/>
    </location>
</feature>
<accession>A0A9W9SF87</accession>
<feature type="region of interest" description="Disordered" evidence="1">
    <location>
        <begin position="191"/>
        <end position="230"/>
    </location>
</feature>
<keyword evidence="3" id="KW-1185">Reference proteome</keyword>
<reference evidence="2" key="2">
    <citation type="journal article" date="2023" name="IMA Fungus">
        <title>Comparative genomic study of the Penicillium genus elucidates a diverse pangenome and 15 lateral gene transfer events.</title>
        <authorList>
            <person name="Petersen C."/>
            <person name="Sorensen T."/>
            <person name="Nielsen M.R."/>
            <person name="Sondergaard T.E."/>
            <person name="Sorensen J.L."/>
            <person name="Fitzpatrick D.A."/>
            <person name="Frisvad J.C."/>
            <person name="Nielsen K.L."/>
        </authorList>
    </citation>
    <scope>NUCLEOTIDE SEQUENCE</scope>
    <source>
        <strain evidence="2">IBT 29864</strain>
    </source>
</reference>
<dbReference type="OrthoDB" id="4450707at2759"/>
<organism evidence="2 3">
    <name type="scientific">Penicillium cataractarum</name>
    <dbReference type="NCBI Taxonomy" id="2100454"/>
    <lineage>
        <taxon>Eukaryota</taxon>
        <taxon>Fungi</taxon>
        <taxon>Dikarya</taxon>
        <taxon>Ascomycota</taxon>
        <taxon>Pezizomycotina</taxon>
        <taxon>Eurotiomycetes</taxon>
        <taxon>Eurotiomycetidae</taxon>
        <taxon>Eurotiales</taxon>
        <taxon>Aspergillaceae</taxon>
        <taxon>Penicillium</taxon>
    </lineage>
</organism>
<feature type="compositionally biased region" description="Polar residues" evidence="1">
    <location>
        <begin position="102"/>
        <end position="116"/>
    </location>
</feature>
<feature type="region of interest" description="Disordered" evidence="1">
    <location>
        <begin position="102"/>
        <end position="137"/>
    </location>
</feature>
<evidence type="ECO:0000313" key="3">
    <source>
        <dbReference type="Proteomes" id="UP001147782"/>
    </source>
</evidence>
<dbReference type="GeneID" id="81437040"/>
<dbReference type="AlphaFoldDB" id="A0A9W9SF87"/>
<comment type="caution">
    <text evidence="2">The sequence shown here is derived from an EMBL/GenBank/DDBJ whole genome shotgun (WGS) entry which is preliminary data.</text>
</comment>
<proteinExistence type="predicted"/>
<sequence>MTDPPSSTDPQVFLCVDESFTSTQKHEPTADSLHVDAIDTPVLPAEPESVAVTCADPIDTPLSPAERITVTRGDSIDAPFLPAESESVNVTLEPIKSLHISQDQSKASLSNGNTSIKSEKATDSLDQSATDISPPGQHVDSQVKIELISLLEPSEEESPSQGAINEVTKGPTSKHPERVRSIVTRSMAKVQSSIKKERDIKQQPGVPDTGQVRPPFSFLKPPQPVPIITTAGPKRKQVPVVNLEEEPVDGKKASPKVEGGKSEAPDAFSELIIIEDDTDDEDQYSKSQVETAKASTCPSGLATSLVKYTYLKSSHFPRWVGAKTLFDCRSDGGRLWKFFVFYGAGRPFPAHLMKMLQEWHNFHPDVQAPCSNTSFRGNYSRASSTELTRQVFSESGEELCLCIYRVGMDIRFLHREYFAAVIFSEKDQPRLVRSSKALQVQTCDTFEMKGAPRVTRLDYFVTWLGVKKGWESEVCAVETKSKERLEFDPELFKAAHAHKGCHILTTLEHNASP</sequence>
<name>A0A9W9SF87_9EURO</name>
<evidence type="ECO:0000313" key="2">
    <source>
        <dbReference type="EMBL" id="KAJ5377523.1"/>
    </source>
</evidence>
<protein>
    <submittedName>
        <fullName evidence="2">Uncharacterized protein</fullName>
    </submittedName>
</protein>
<dbReference type="Proteomes" id="UP001147782">
    <property type="component" value="Unassembled WGS sequence"/>
</dbReference>
<evidence type="ECO:0000256" key="1">
    <source>
        <dbReference type="SAM" id="MobiDB-lite"/>
    </source>
</evidence>